<name>A0ABX0K3Y8_9PROT</name>
<dbReference type="EMBL" id="WOSY01000020">
    <property type="protein sequence ID" value="NHN89839.1"/>
    <property type="molecule type" value="Genomic_DNA"/>
</dbReference>
<organism evidence="1 2">
    <name type="scientific">Acetobacter conturbans</name>
    <dbReference type="NCBI Taxonomy" id="1737472"/>
    <lineage>
        <taxon>Bacteria</taxon>
        <taxon>Pseudomonadati</taxon>
        <taxon>Pseudomonadota</taxon>
        <taxon>Alphaproteobacteria</taxon>
        <taxon>Acetobacterales</taxon>
        <taxon>Acetobacteraceae</taxon>
        <taxon>Acetobacter</taxon>
    </lineage>
</organism>
<evidence type="ECO:0000313" key="2">
    <source>
        <dbReference type="Proteomes" id="UP000631653"/>
    </source>
</evidence>
<dbReference type="RefSeq" id="WP_173571139.1">
    <property type="nucleotide sequence ID" value="NZ_WOSY01000020.1"/>
</dbReference>
<reference evidence="1 2" key="1">
    <citation type="journal article" date="2020" name="Int. J. Syst. Evol. Microbiol.">
        <title>Novel acetic acid bacteria from cider fermentations: Acetobacter conturbans sp. nov. and Acetobacter fallax sp. nov.</title>
        <authorList>
            <person name="Sombolestani A.S."/>
            <person name="Cleenwerck I."/>
            <person name="Cnockaert M."/>
            <person name="Borremans W."/>
            <person name="Wieme A.D."/>
            <person name="De Vuyst L."/>
            <person name="Vandamme P."/>
        </authorList>
    </citation>
    <scope>NUCLEOTIDE SEQUENCE [LARGE SCALE GENOMIC DNA]</scope>
    <source>
        <strain evidence="1 2">LMG 1627</strain>
    </source>
</reference>
<proteinExistence type="predicted"/>
<evidence type="ECO:0000313" key="1">
    <source>
        <dbReference type="EMBL" id="NHN89839.1"/>
    </source>
</evidence>
<comment type="caution">
    <text evidence="1">The sequence shown here is derived from an EMBL/GenBank/DDBJ whole genome shotgun (WGS) entry which is preliminary data.</text>
</comment>
<sequence length="110" mass="12674">MPDMVRWSLAWRNPNTAPSGPRVMAAVIVPVGTECPAEVMDKWVAGAGYAITWELVTQRPVKRWSREAKARVRKGRLKRRLERQYPLLAELLIEQELAKRPAYYEAEVNK</sequence>
<accession>A0ABX0K3Y8</accession>
<gene>
    <name evidence="1" type="ORF">GOB81_14625</name>
</gene>
<protein>
    <submittedName>
        <fullName evidence="1">Theronine dehydrogenase</fullName>
    </submittedName>
</protein>
<keyword evidence="2" id="KW-1185">Reference proteome</keyword>
<dbReference type="Proteomes" id="UP000631653">
    <property type="component" value="Unassembled WGS sequence"/>
</dbReference>